<sequence length="109" mass="12704">MKEGKPPTPFTPSRGLKIVDFVCRKMQKQMKHDVSLGGSWFKLFQRYDRDSSGAMDFGEMEYVLRKEVKIRKTEVSDEELHILWGTFDADGSGTVSIKEFAGFMRRYQR</sequence>
<name>A0A9W7L6U9_9STRA</name>
<dbReference type="InterPro" id="IPR011992">
    <property type="entry name" value="EF-hand-dom_pair"/>
</dbReference>
<dbReference type="AlphaFoldDB" id="A0A9W7L6U9"/>
<dbReference type="GO" id="GO:0005509">
    <property type="term" value="F:calcium ion binding"/>
    <property type="evidence" value="ECO:0007669"/>
    <property type="project" value="InterPro"/>
</dbReference>
<dbReference type="Proteomes" id="UP001165082">
    <property type="component" value="Unassembled WGS sequence"/>
</dbReference>
<accession>A0A9W7L6U9</accession>
<protein>
    <recommendedName>
        <fullName evidence="2">EF-hand domain-containing protein</fullName>
    </recommendedName>
</protein>
<dbReference type="CDD" id="cd00051">
    <property type="entry name" value="EFh"/>
    <property type="match status" value="1"/>
</dbReference>
<dbReference type="SMART" id="SM00054">
    <property type="entry name" value="EFh"/>
    <property type="match status" value="2"/>
</dbReference>
<keyword evidence="4" id="KW-1185">Reference proteome</keyword>
<dbReference type="PROSITE" id="PS50222">
    <property type="entry name" value="EF_HAND_2"/>
    <property type="match status" value="2"/>
</dbReference>
<reference evidence="3" key="1">
    <citation type="submission" date="2022-07" db="EMBL/GenBank/DDBJ databases">
        <title>Genome analysis of Parmales, a sister group of diatoms, reveals the evolutionary specialization of diatoms from phago-mixotrophs to photoautotrophs.</title>
        <authorList>
            <person name="Ban H."/>
            <person name="Sato S."/>
            <person name="Yoshikawa S."/>
            <person name="Kazumasa Y."/>
            <person name="Nakamura Y."/>
            <person name="Ichinomiya M."/>
            <person name="Saitoh K."/>
            <person name="Sato N."/>
            <person name="Blanc-Mathieu R."/>
            <person name="Endo H."/>
            <person name="Kuwata A."/>
            <person name="Ogata H."/>
        </authorList>
    </citation>
    <scope>NUCLEOTIDE SEQUENCE</scope>
</reference>
<evidence type="ECO:0000313" key="3">
    <source>
        <dbReference type="EMBL" id="GMI36533.1"/>
    </source>
</evidence>
<feature type="domain" description="EF-hand" evidence="2">
    <location>
        <begin position="35"/>
        <end position="70"/>
    </location>
</feature>
<evidence type="ECO:0000256" key="1">
    <source>
        <dbReference type="ARBA" id="ARBA00022837"/>
    </source>
</evidence>
<dbReference type="PROSITE" id="PS00018">
    <property type="entry name" value="EF_HAND_1"/>
    <property type="match status" value="2"/>
</dbReference>
<evidence type="ECO:0000259" key="2">
    <source>
        <dbReference type="PROSITE" id="PS50222"/>
    </source>
</evidence>
<organism evidence="3 4">
    <name type="scientific">Triparma retinervis</name>
    <dbReference type="NCBI Taxonomy" id="2557542"/>
    <lineage>
        <taxon>Eukaryota</taxon>
        <taxon>Sar</taxon>
        <taxon>Stramenopiles</taxon>
        <taxon>Ochrophyta</taxon>
        <taxon>Bolidophyceae</taxon>
        <taxon>Parmales</taxon>
        <taxon>Triparmaceae</taxon>
        <taxon>Triparma</taxon>
    </lineage>
</organism>
<proteinExistence type="predicted"/>
<dbReference type="EMBL" id="BRXZ01007948">
    <property type="protein sequence ID" value="GMI36533.1"/>
    <property type="molecule type" value="Genomic_DNA"/>
</dbReference>
<dbReference type="InterPro" id="IPR002048">
    <property type="entry name" value="EF_hand_dom"/>
</dbReference>
<dbReference type="InterPro" id="IPR018247">
    <property type="entry name" value="EF_Hand_1_Ca_BS"/>
</dbReference>
<dbReference type="SUPFAM" id="SSF47473">
    <property type="entry name" value="EF-hand"/>
    <property type="match status" value="1"/>
</dbReference>
<comment type="caution">
    <text evidence="3">The sequence shown here is derived from an EMBL/GenBank/DDBJ whole genome shotgun (WGS) entry which is preliminary data.</text>
</comment>
<dbReference type="Gene3D" id="1.10.238.10">
    <property type="entry name" value="EF-hand"/>
    <property type="match status" value="1"/>
</dbReference>
<gene>
    <name evidence="3" type="ORF">TrRE_jg10262</name>
</gene>
<feature type="domain" description="EF-hand" evidence="2">
    <location>
        <begin position="75"/>
        <end position="109"/>
    </location>
</feature>
<dbReference type="Pfam" id="PF13499">
    <property type="entry name" value="EF-hand_7"/>
    <property type="match status" value="1"/>
</dbReference>
<dbReference type="OrthoDB" id="185348at2759"/>
<keyword evidence="1" id="KW-0106">Calcium</keyword>
<evidence type="ECO:0000313" key="4">
    <source>
        <dbReference type="Proteomes" id="UP001165082"/>
    </source>
</evidence>